<dbReference type="STRING" id="1707952.A6A03_03940"/>
<evidence type="ECO:0000313" key="4">
    <source>
        <dbReference type="Proteomes" id="UP000078287"/>
    </source>
</evidence>
<keyword evidence="1" id="KW-0175">Coiled coil</keyword>
<comment type="caution">
    <text evidence="3">The sequence shown here is derived from an EMBL/GenBank/DDBJ whole genome shotgun (WGS) entry which is preliminary data.</text>
</comment>
<evidence type="ECO:0000313" key="3">
    <source>
        <dbReference type="EMBL" id="OAN42877.1"/>
    </source>
</evidence>
<feature type="coiled-coil region" evidence="1">
    <location>
        <begin position="60"/>
        <end position="87"/>
    </location>
</feature>
<gene>
    <name evidence="3" type="ORF">A6A03_03940</name>
</gene>
<dbReference type="Proteomes" id="UP000078287">
    <property type="component" value="Unassembled WGS sequence"/>
</dbReference>
<protein>
    <submittedName>
        <fullName evidence="3">Peptidase</fullName>
    </submittedName>
</protein>
<reference evidence="3 4" key="1">
    <citation type="submission" date="2016-04" db="EMBL/GenBank/DDBJ databases">
        <title>Chloroflexus islandicus sp. nov., a thermophilic filamentous anoxygenic phototrophic bacterium from geyser Strokkur (Iceland).</title>
        <authorList>
            <person name="Gaisin V.A."/>
            <person name="Kalashnikov A.M."/>
            <person name="Sukhacheva M.V."/>
            <person name="Grouzdev D.S."/>
            <person name="Ivanov T.M."/>
            <person name="Kuznetsov B."/>
            <person name="Gorlenko V.M."/>
        </authorList>
    </citation>
    <scope>NUCLEOTIDE SEQUENCE [LARGE SCALE GENOMIC DNA]</scope>
    <source>
        <strain evidence="4">isl-2</strain>
    </source>
</reference>
<feature type="domain" description="PepSY" evidence="2">
    <location>
        <begin position="102"/>
        <end position="155"/>
    </location>
</feature>
<dbReference type="OrthoDB" id="160796at2"/>
<feature type="domain" description="PepSY" evidence="2">
    <location>
        <begin position="167"/>
        <end position="220"/>
    </location>
</feature>
<dbReference type="AlphaFoldDB" id="A0A178M590"/>
<organism evidence="3 4">
    <name type="scientific">Chloroflexus islandicus</name>
    <dbReference type="NCBI Taxonomy" id="1707952"/>
    <lineage>
        <taxon>Bacteria</taxon>
        <taxon>Bacillati</taxon>
        <taxon>Chloroflexota</taxon>
        <taxon>Chloroflexia</taxon>
        <taxon>Chloroflexales</taxon>
        <taxon>Chloroflexineae</taxon>
        <taxon>Chloroflexaceae</taxon>
        <taxon>Chloroflexus</taxon>
    </lineage>
</organism>
<keyword evidence="4" id="KW-1185">Reference proteome</keyword>
<evidence type="ECO:0000259" key="2">
    <source>
        <dbReference type="Pfam" id="PF03413"/>
    </source>
</evidence>
<dbReference type="Gene3D" id="3.10.450.40">
    <property type="match status" value="1"/>
</dbReference>
<sequence length="237" mass="24739">MNRTMLLIAAALTVFTLVLIGGIASYLSVFAPATAAPAEPAPAATTTLDPTVEALIREREAAYQAALAEANQRLAEMNQQLAAQQSQNTAAVTTAAATPAYPVSVEQAQAIAQANAGGAVLMRAPELVSLQGAPAYEVMFDRGAIYVDAQTGAIVANTVTSLAQSGPISQEQAIAAATTYLGGGTVVKVKREYEHGVDAYEVKFADGSEVYVDAYTGQVVYAKVKNADQREHDDKDD</sequence>
<dbReference type="Pfam" id="PF03413">
    <property type="entry name" value="PepSY"/>
    <property type="match status" value="2"/>
</dbReference>
<proteinExistence type="predicted"/>
<dbReference type="RefSeq" id="WP_066790407.1">
    <property type="nucleotide sequence ID" value="NZ_LWQS01000082.1"/>
</dbReference>
<dbReference type="EMBL" id="LWQS01000082">
    <property type="protein sequence ID" value="OAN42877.1"/>
    <property type="molecule type" value="Genomic_DNA"/>
</dbReference>
<evidence type="ECO:0000256" key="1">
    <source>
        <dbReference type="SAM" id="Coils"/>
    </source>
</evidence>
<accession>A0A178M590</accession>
<name>A0A178M590_9CHLR</name>
<dbReference type="InterPro" id="IPR025711">
    <property type="entry name" value="PepSY"/>
</dbReference>